<dbReference type="InterPro" id="IPR002591">
    <property type="entry name" value="Phosphodiest/P_Trfase"/>
</dbReference>
<name>A0A8U0II02_9EURY</name>
<dbReference type="PANTHER" id="PTHR10151:SF120">
    <property type="entry name" value="BIS(5'-ADENOSYL)-TRIPHOSPHATASE"/>
    <property type="match status" value="1"/>
</dbReference>
<dbReference type="KEGG" id="haxz:M0R88_17630"/>
<feature type="region of interest" description="Disordered" evidence="1">
    <location>
        <begin position="500"/>
        <end position="536"/>
    </location>
</feature>
<dbReference type="EMBL" id="CP096658">
    <property type="protein sequence ID" value="UPW00316.1"/>
    <property type="molecule type" value="Genomic_DNA"/>
</dbReference>
<dbReference type="Gene3D" id="3.40.720.10">
    <property type="entry name" value="Alkaline Phosphatase, subunit A"/>
    <property type="match status" value="1"/>
</dbReference>
<dbReference type="GO" id="GO:0016787">
    <property type="term" value="F:hydrolase activity"/>
    <property type="evidence" value="ECO:0007669"/>
    <property type="project" value="UniProtKB-ARBA"/>
</dbReference>
<reference evidence="2" key="1">
    <citation type="submission" date="2022-04" db="EMBL/GenBank/DDBJ databases">
        <title>Diverse halophilic archaea isolated from saline environments.</title>
        <authorList>
            <person name="Cui H.-L."/>
        </authorList>
    </citation>
    <scope>NUCLEOTIDE SEQUENCE</scope>
    <source>
        <strain evidence="2">XZYJT40</strain>
    </source>
</reference>
<dbReference type="Pfam" id="PF01663">
    <property type="entry name" value="Phosphodiest"/>
    <property type="match status" value="1"/>
</dbReference>
<dbReference type="InterPro" id="IPR017850">
    <property type="entry name" value="Alkaline_phosphatase_core_sf"/>
</dbReference>
<organism evidence="2 3">
    <name type="scientific">Halorussus gelatinilyticus</name>
    <dbReference type="NCBI Taxonomy" id="2937524"/>
    <lineage>
        <taxon>Archaea</taxon>
        <taxon>Methanobacteriati</taxon>
        <taxon>Methanobacteriota</taxon>
        <taxon>Stenosarchaea group</taxon>
        <taxon>Halobacteria</taxon>
        <taxon>Halobacteriales</taxon>
        <taxon>Haladaptataceae</taxon>
        <taxon>Halorussus</taxon>
    </lineage>
</organism>
<dbReference type="PANTHER" id="PTHR10151">
    <property type="entry name" value="ECTONUCLEOTIDE PYROPHOSPHATASE/PHOSPHODIESTERASE"/>
    <property type="match status" value="1"/>
</dbReference>
<sequence>MKTLLVGLDAACLPVLRPMFEDDELPHLESLFAEGASERLESQIPPWTASAWPSLYTGTNPGKHGVFDFLRFDGYDWDIVNATDVRRRTLWEYLDEEGLTSVVVNAPVTSPPPDIDGAVVPGYLASEDPACHPEGVLDDIRDEIGDYRVYARRETDERANAEEKFADYLELTRMRGEAFRYLASRFDPDFGFVQFQKTDAVFHDFPGDDEKVRQVYRRVDEQVGAILDDCDPDTVVVASDHGMGEYDGYEVRVNQFLREAGVVETTTEGQGVPSWFQIKDERLTESDDGGQDGDAELLRRLAGVAAEFGLTYQRGKAILERLGLAAVVGRYVPVGAVFAASDAVDFAESRAYLRSPSELGVRLNVAGRDPDGVVPEDDYERVREEVVSLLSNVTTPEGRPVFEEVVPREEYIHGPYADEAVDVLAIPADFEHALSALVGERFGDPEPWNHKRHGVVAGAGEGIDADADLAGAHLFDVAPTVLATLGVAPDEEMDGEVLPVVDAPEPTSYPDYDAGAQESTEDEDVAERLSDLGYLE</sequence>
<evidence type="ECO:0000313" key="2">
    <source>
        <dbReference type="EMBL" id="UPW00316.1"/>
    </source>
</evidence>
<dbReference type="AlphaFoldDB" id="A0A8U0II02"/>
<dbReference type="GeneID" id="72191715"/>
<dbReference type="SUPFAM" id="SSF53649">
    <property type="entry name" value="Alkaline phosphatase-like"/>
    <property type="match status" value="1"/>
</dbReference>
<keyword evidence="3" id="KW-1185">Reference proteome</keyword>
<protein>
    <submittedName>
        <fullName evidence="2">Alkaline phosphatase family protein</fullName>
    </submittedName>
</protein>
<evidence type="ECO:0000313" key="3">
    <source>
        <dbReference type="Proteomes" id="UP000830434"/>
    </source>
</evidence>
<dbReference type="Proteomes" id="UP000830434">
    <property type="component" value="Chromosome"/>
</dbReference>
<dbReference type="RefSeq" id="WP_248654727.1">
    <property type="nucleotide sequence ID" value="NZ_CP096658.1"/>
</dbReference>
<accession>A0A8U0II02</accession>
<proteinExistence type="predicted"/>
<gene>
    <name evidence="2" type="ORF">M0R88_17630</name>
</gene>
<evidence type="ECO:0000256" key="1">
    <source>
        <dbReference type="SAM" id="MobiDB-lite"/>
    </source>
</evidence>